<sequence length="264" mass="28028">MNMLGTLVVLHAHPDDEAIFTGATIRRAADSGARVVLVTATGGEAGRPRIALAEGEALHRRRVVELERACEVLGVARLVLLNYHDSGAHAGPYRPGSLGATPAANVADRVEAVVREEAAAALAYYDRGGIYPHVDHLQVHRAGARVVARTGITGYEATVDREALRAGPYHVVQSAADDSPDIGVPPGEVSCAIQADGTELLAKMAAMSAHASQIGPRWLDPTRFAATYGREWFVRRGDAGLLDALTANRPTTRARRTPEPVAAR</sequence>
<comment type="caution">
    <text evidence="2">The sequence shown here is derived from an EMBL/GenBank/DDBJ whole genome shotgun (WGS) entry which is preliminary data.</text>
</comment>
<keyword evidence="3" id="KW-1185">Reference proteome</keyword>
<dbReference type="PANTHER" id="PTHR12993:SF26">
    <property type="entry name" value="1D-MYO-INOSITOL 2-ACETAMIDO-2-DEOXY-ALPHA-D-GLUCOPYRANOSIDE DEACETYLASE"/>
    <property type="match status" value="1"/>
</dbReference>
<organism evidence="2 3">
    <name type="scientific">Micromonospora zhanjiangensis</name>
    <dbReference type="NCBI Taxonomy" id="1522057"/>
    <lineage>
        <taxon>Bacteria</taxon>
        <taxon>Bacillati</taxon>
        <taxon>Actinomycetota</taxon>
        <taxon>Actinomycetes</taxon>
        <taxon>Micromonosporales</taxon>
        <taxon>Micromonosporaceae</taxon>
        <taxon>Micromonospora</taxon>
    </lineage>
</organism>
<dbReference type="PANTHER" id="PTHR12993">
    <property type="entry name" value="N-ACETYLGLUCOSAMINYL-PHOSPHATIDYLINOSITOL DE-N-ACETYLASE-RELATED"/>
    <property type="match status" value="1"/>
</dbReference>
<dbReference type="Proteomes" id="UP001595868">
    <property type="component" value="Unassembled WGS sequence"/>
</dbReference>
<evidence type="ECO:0000256" key="1">
    <source>
        <dbReference type="ARBA" id="ARBA00022833"/>
    </source>
</evidence>
<dbReference type="EC" id="3.5.1.-" evidence="2"/>
<proteinExistence type="predicted"/>
<dbReference type="GO" id="GO:0016787">
    <property type="term" value="F:hydrolase activity"/>
    <property type="evidence" value="ECO:0007669"/>
    <property type="project" value="UniProtKB-KW"/>
</dbReference>
<keyword evidence="1" id="KW-0862">Zinc</keyword>
<gene>
    <name evidence="2" type="ORF">ACFOX0_32275</name>
</gene>
<dbReference type="RefSeq" id="WP_377553126.1">
    <property type="nucleotide sequence ID" value="NZ_JBHSBN010000046.1"/>
</dbReference>
<accession>A0ABV8KX44</accession>
<name>A0ABV8KX44_9ACTN</name>
<evidence type="ECO:0000313" key="2">
    <source>
        <dbReference type="EMBL" id="MFC4110583.1"/>
    </source>
</evidence>
<dbReference type="Pfam" id="PF02585">
    <property type="entry name" value="PIG-L"/>
    <property type="match status" value="1"/>
</dbReference>
<dbReference type="InterPro" id="IPR024078">
    <property type="entry name" value="LmbE-like_dom_sf"/>
</dbReference>
<dbReference type="EMBL" id="JBHSBN010000046">
    <property type="protein sequence ID" value="MFC4110583.1"/>
    <property type="molecule type" value="Genomic_DNA"/>
</dbReference>
<dbReference type="SUPFAM" id="SSF102588">
    <property type="entry name" value="LmbE-like"/>
    <property type="match status" value="1"/>
</dbReference>
<reference evidence="3" key="1">
    <citation type="journal article" date="2019" name="Int. J. Syst. Evol. Microbiol.">
        <title>The Global Catalogue of Microorganisms (GCM) 10K type strain sequencing project: providing services to taxonomists for standard genome sequencing and annotation.</title>
        <authorList>
            <consortium name="The Broad Institute Genomics Platform"/>
            <consortium name="The Broad Institute Genome Sequencing Center for Infectious Disease"/>
            <person name="Wu L."/>
            <person name="Ma J."/>
        </authorList>
    </citation>
    <scope>NUCLEOTIDE SEQUENCE [LARGE SCALE GENOMIC DNA]</scope>
    <source>
        <strain evidence="3">2902at01</strain>
    </source>
</reference>
<evidence type="ECO:0000313" key="3">
    <source>
        <dbReference type="Proteomes" id="UP001595868"/>
    </source>
</evidence>
<dbReference type="InterPro" id="IPR003737">
    <property type="entry name" value="GlcNAc_PI_deacetylase-related"/>
</dbReference>
<protein>
    <submittedName>
        <fullName evidence="2">PIG-L deacetylase family protein</fullName>
        <ecNumber evidence="2">3.5.1.-</ecNumber>
    </submittedName>
</protein>
<dbReference type="Gene3D" id="3.40.50.10320">
    <property type="entry name" value="LmbE-like"/>
    <property type="match status" value="1"/>
</dbReference>
<keyword evidence="2" id="KW-0378">Hydrolase</keyword>